<keyword evidence="8" id="KW-0010">Activator</keyword>
<dbReference type="EMBL" id="OUNR01000001">
    <property type="protein sequence ID" value="SPP63973.1"/>
    <property type="molecule type" value="Genomic_DNA"/>
</dbReference>
<evidence type="ECO:0000256" key="9">
    <source>
        <dbReference type="ARBA" id="ARBA00023163"/>
    </source>
</evidence>
<dbReference type="InterPro" id="IPR047057">
    <property type="entry name" value="MerR_fam"/>
</dbReference>
<dbReference type="AlphaFoldDB" id="A0A330L3Z9"/>
<evidence type="ECO:0000256" key="6">
    <source>
        <dbReference type="ARBA" id="ARBA00023015"/>
    </source>
</evidence>
<evidence type="ECO:0000256" key="1">
    <source>
        <dbReference type="ARBA" id="ARBA00017146"/>
    </source>
</evidence>
<keyword evidence="7" id="KW-0238">DNA-binding</keyword>
<dbReference type="Pfam" id="PF13411">
    <property type="entry name" value="MerR_1"/>
    <property type="match status" value="1"/>
</dbReference>
<dbReference type="GO" id="GO:0003677">
    <property type="term" value="F:DNA binding"/>
    <property type="evidence" value="ECO:0007669"/>
    <property type="project" value="UniProtKB-KW"/>
</dbReference>
<dbReference type="GO" id="GO:0045340">
    <property type="term" value="F:mercury ion binding"/>
    <property type="evidence" value="ECO:0007669"/>
    <property type="project" value="InterPro"/>
</dbReference>
<evidence type="ECO:0000256" key="5">
    <source>
        <dbReference type="ARBA" id="ARBA00022914"/>
    </source>
</evidence>
<keyword evidence="4" id="KW-0479">Metal-binding</keyword>
<dbReference type="FunCoup" id="A0A330L3Z9">
    <property type="interactions" value="138"/>
</dbReference>
<dbReference type="PROSITE" id="PS50937">
    <property type="entry name" value="HTH_MERR_2"/>
    <property type="match status" value="1"/>
</dbReference>
<evidence type="ECO:0000259" key="11">
    <source>
        <dbReference type="PROSITE" id="PS50937"/>
    </source>
</evidence>
<evidence type="ECO:0000256" key="8">
    <source>
        <dbReference type="ARBA" id="ARBA00023159"/>
    </source>
</evidence>
<keyword evidence="3" id="KW-0678">Repressor</keyword>
<dbReference type="InParanoid" id="A0A330L3Z9"/>
<comment type="function">
    <text evidence="10">Mediates the mercuric-dependent induction of mercury resistance operon. In the absence of mercury MerR represses transcription by binding tightly to the mer operator region; when mercury is present the dimeric complex binds a single ion and becomes a potent transcriptional activator, while remaining bound to the mer site.</text>
</comment>
<dbReference type="Proteomes" id="UP000248168">
    <property type="component" value="Unassembled WGS sequence"/>
</dbReference>
<keyword evidence="13" id="KW-1185">Reference proteome</keyword>
<accession>A0A330L3Z9</accession>
<evidence type="ECO:0000256" key="2">
    <source>
        <dbReference type="ARBA" id="ARBA00022466"/>
    </source>
</evidence>
<dbReference type="PROSITE" id="PS00552">
    <property type="entry name" value="HTH_MERR_1"/>
    <property type="match status" value="1"/>
</dbReference>
<dbReference type="PRINTS" id="PR00040">
    <property type="entry name" value="HTHMERR"/>
</dbReference>
<evidence type="ECO:0000313" key="12">
    <source>
        <dbReference type="EMBL" id="SPP63973.1"/>
    </source>
</evidence>
<name>A0A330L3Z9_9BACT</name>
<keyword evidence="5" id="KW-0476">Mercury</keyword>
<evidence type="ECO:0000256" key="3">
    <source>
        <dbReference type="ARBA" id="ARBA00022491"/>
    </source>
</evidence>
<dbReference type="NCBIfam" id="TIGR02051">
    <property type="entry name" value="MerR"/>
    <property type="match status" value="1"/>
</dbReference>
<sequence length="132" mass="14869">MASELTIGRVAKLAGVNVETIRYYQRRGLLAEPDKPHMGYRRYPADSVKHIRFIKRAQALGFTLEEIAELLQLEEARACAKTRTLAAHKMRLIDQKLTGLAAMRKALAGLVQQCDRKQPVEGCPIIQVLEQD</sequence>
<keyword evidence="9" id="KW-0804">Transcription</keyword>
<organism evidence="12 13">
    <name type="scientific">Nitrospira lenta</name>
    <dbReference type="NCBI Taxonomy" id="1436998"/>
    <lineage>
        <taxon>Bacteria</taxon>
        <taxon>Pseudomonadati</taxon>
        <taxon>Nitrospirota</taxon>
        <taxon>Nitrospiria</taxon>
        <taxon>Nitrospirales</taxon>
        <taxon>Nitrospiraceae</taxon>
        <taxon>Nitrospira</taxon>
    </lineage>
</organism>
<evidence type="ECO:0000256" key="10">
    <source>
        <dbReference type="ARBA" id="ARBA00024874"/>
    </source>
</evidence>
<proteinExistence type="predicted"/>
<feature type="domain" description="HTH merR-type" evidence="11">
    <location>
        <begin position="4"/>
        <end position="73"/>
    </location>
</feature>
<keyword evidence="2" id="KW-0475">Mercuric resistance</keyword>
<protein>
    <recommendedName>
        <fullName evidence="1">Mercuric resistance operon regulatory protein</fullName>
    </recommendedName>
</protein>
<dbReference type="SUPFAM" id="SSF46955">
    <property type="entry name" value="Putative DNA-binding domain"/>
    <property type="match status" value="1"/>
</dbReference>
<dbReference type="GO" id="GO:0003700">
    <property type="term" value="F:DNA-binding transcription factor activity"/>
    <property type="evidence" value="ECO:0007669"/>
    <property type="project" value="InterPro"/>
</dbReference>
<dbReference type="CDD" id="cd04783">
    <property type="entry name" value="HTH_MerR1"/>
    <property type="match status" value="1"/>
</dbReference>
<dbReference type="RefSeq" id="WP_080879238.1">
    <property type="nucleotide sequence ID" value="NZ_OUNR01000001.1"/>
</dbReference>
<dbReference type="GO" id="GO:0046689">
    <property type="term" value="P:response to mercury ion"/>
    <property type="evidence" value="ECO:0007669"/>
    <property type="project" value="UniProtKB-KW"/>
</dbReference>
<dbReference type="PANTHER" id="PTHR30204:SF69">
    <property type="entry name" value="MERR-FAMILY TRANSCRIPTIONAL REGULATOR"/>
    <property type="match status" value="1"/>
</dbReference>
<gene>
    <name evidence="12" type="primary">merR</name>
    <name evidence="12" type="ORF">NITLEN_11059</name>
</gene>
<keyword evidence="6" id="KW-0805">Transcription regulation</keyword>
<dbReference type="InterPro" id="IPR011794">
    <property type="entry name" value="MerR"/>
</dbReference>
<dbReference type="PANTHER" id="PTHR30204">
    <property type="entry name" value="REDOX-CYCLING DRUG-SENSING TRANSCRIPTIONAL ACTIVATOR SOXR"/>
    <property type="match status" value="1"/>
</dbReference>
<dbReference type="InterPro" id="IPR000551">
    <property type="entry name" value="MerR-type_HTH_dom"/>
</dbReference>
<evidence type="ECO:0000313" key="13">
    <source>
        <dbReference type="Proteomes" id="UP000248168"/>
    </source>
</evidence>
<dbReference type="Gene3D" id="1.10.1660.10">
    <property type="match status" value="1"/>
</dbReference>
<evidence type="ECO:0000256" key="4">
    <source>
        <dbReference type="ARBA" id="ARBA00022723"/>
    </source>
</evidence>
<dbReference type="SMART" id="SM00422">
    <property type="entry name" value="HTH_MERR"/>
    <property type="match status" value="1"/>
</dbReference>
<dbReference type="InterPro" id="IPR009061">
    <property type="entry name" value="DNA-bd_dom_put_sf"/>
</dbReference>
<reference evidence="13" key="1">
    <citation type="submission" date="2018-04" db="EMBL/GenBank/DDBJ databases">
        <authorList>
            <person name="Lucker S."/>
            <person name="Sakoula D."/>
        </authorList>
    </citation>
    <scope>NUCLEOTIDE SEQUENCE [LARGE SCALE GENOMIC DNA]</scope>
</reference>
<evidence type="ECO:0000256" key="7">
    <source>
        <dbReference type="ARBA" id="ARBA00023125"/>
    </source>
</evidence>
<dbReference type="OrthoDB" id="9802039at2"/>